<sequence length="494" mass="55290">MEGEQSGGGGSGGPAPFLLKTYDMVDDSLTDDIVSWSANKNSFVVWNPLEFAARLLPTYFKHNNFSSFIRQLNTYGFRKIDPEKWEFGNEDFVKDQKHLLKGIHRRKPIHSHSHPQGSGGDAERAAMEEEIEKLSREKTALQGDLCRFKQQQSGMKVQLENVEGRVQNMEQRQLKMVTFLAKAVQNPTFVEHLVQMAGLSMDFSEINKKRRLPNVDYSEEVLDNTLFDNHSSSSKPEIGNIFHQDFSNKLNLELSPAVSGSNFVYPSAQSSNEDGRSPQRRTSEGDVRDAHVRMEDLSFTPEKLDLSDTGTSCSLMNDAALSRQVRENDSSRFLCLQHRTSADEGDGRFSCHLNLTLASCTLQGDKHHYSSRISELHPEIGTSTELRYSTSGKEADLIVATNSRSISNDDAPKPSSYEASTNNQRSSATQGRVNDVFWEQFLTERPGSSDTEKRYGAAHSSLNTVLWSKSNDWLHKTACGNMQPCGDLVSDDGL</sequence>
<feature type="compositionally biased region" description="Polar residues" evidence="9">
    <location>
        <begin position="417"/>
        <end position="430"/>
    </location>
</feature>
<dbReference type="AlphaFoldDB" id="A0A9Q0H2W0"/>
<reference evidence="11" key="1">
    <citation type="journal article" date="2023" name="Plant J.">
        <title>The genome of the king protea, Protea cynaroides.</title>
        <authorList>
            <person name="Chang J."/>
            <person name="Duong T.A."/>
            <person name="Schoeman C."/>
            <person name="Ma X."/>
            <person name="Roodt D."/>
            <person name="Barker N."/>
            <person name="Li Z."/>
            <person name="Van de Peer Y."/>
            <person name="Mizrachi E."/>
        </authorList>
    </citation>
    <scope>NUCLEOTIDE SEQUENCE</scope>
    <source>
        <tissue evidence="11">Young leaves</tissue>
    </source>
</reference>
<dbReference type="Pfam" id="PF00447">
    <property type="entry name" value="HSF_DNA-bind"/>
    <property type="match status" value="1"/>
</dbReference>
<comment type="subcellular location">
    <subcellularLocation>
        <location evidence="1">Nucleus</location>
    </subcellularLocation>
</comment>
<evidence type="ECO:0000313" key="11">
    <source>
        <dbReference type="EMBL" id="KAJ4957085.1"/>
    </source>
</evidence>
<dbReference type="GO" id="GO:0000978">
    <property type="term" value="F:RNA polymerase II cis-regulatory region sequence-specific DNA binding"/>
    <property type="evidence" value="ECO:0007669"/>
    <property type="project" value="TreeGrafter"/>
</dbReference>
<dbReference type="EMBL" id="JAMYWD010000011">
    <property type="protein sequence ID" value="KAJ4957085.1"/>
    <property type="molecule type" value="Genomic_DNA"/>
</dbReference>
<evidence type="ECO:0000256" key="9">
    <source>
        <dbReference type="SAM" id="MobiDB-lite"/>
    </source>
</evidence>
<dbReference type="Gene3D" id="1.10.10.10">
    <property type="entry name" value="Winged helix-like DNA-binding domain superfamily/Winged helix DNA-binding domain"/>
    <property type="match status" value="1"/>
</dbReference>
<protein>
    <recommendedName>
        <fullName evidence="10">HSF-type DNA-binding domain-containing protein</fullName>
    </recommendedName>
</protein>
<feature type="region of interest" description="Disordered" evidence="9">
    <location>
        <begin position="105"/>
        <end position="125"/>
    </location>
</feature>
<comment type="similarity">
    <text evidence="8">Belongs to the HSF family.</text>
</comment>
<dbReference type="PRINTS" id="PR00056">
    <property type="entry name" value="HSFDOMAIN"/>
</dbReference>
<evidence type="ECO:0000256" key="2">
    <source>
        <dbReference type="ARBA" id="ARBA00022553"/>
    </source>
</evidence>
<dbReference type="PROSITE" id="PS00434">
    <property type="entry name" value="HSF_DOMAIN"/>
    <property type="match status" value="1"/>
</dbReference>
<evidence type="ECO:0000256" key="4">
    <source>
        <dbReference type="ARBA" id="ARBA00023016"/>
    </source>
</evidence>
<feature type="region of interest" description="Disordered" evidence="9">
    <location>
        <begin position="263"/>
        <end position="288"/>
    </location>
</feature>
<evidence type="ECO:0000256" key="5">
    <source>
        <dbReference type="ARBA" id="ARBA00023125"/>
    </source>
</evidence>
<dbReference type="InterPro" id="IPR036390">
    <property type="entry name" value="WH_DNA-bd_sf"/>
</dbReference>
<dbReference type="FunFam" id="1.10.10.10:FF:000057">
    <property type="entry name" value="Heat shock transcription factor 1"/>
    <property type="match status" value="1"/>
</dbReference>
<evidence type="ECO:0000256" key="7">
    <source>
        <dbReference type="ARBA" id="ARBA00023242"/>
    </source>
</evidence>
<keyword evidence="12" id="KW-1185">Reference proteome</keyword>
<dbReference type="SMART" id="SM00415">
    <property type="entry name" value="HSF"/>
    <property type="match status" value="1"/>
</dbReference>
<keyword evidence="6" id="KW-0804">Transcription</keyword>
<feature type="domain" description="HSF-type DNA-binding" evidence="10">
    <location>
        <begin position="56"/>
        <end position="80"/>
    </location>
</feature>
<evidence type="ECO:0000256" key="1">
    <source>
        <dbReference type="ARBA" id="ARBA00004123"/>
    </source>
</evidence>
<feature type="region of interest" description="Disordered" evidence="9">
    <location>
        <begin position="402"/>
        <end position="430"/>
    </location>
</feature>
<feature type="compositionally biased region" description="Polar residues" evidence="9">
    <location>
        <begin position="263"/>
        <end position="272"/>
    </location>
</feature>
<keyword evidence="3" id="KW-0805">Transcription regulation</keyword>
<keyword evidence="4" id="KW-0346">Stress response</keyword>
<feature type="compositionally biased region" description="Basic and acidic residues" evidence="9">
    <location>
        <begin position="273"/>
        <end position="288"/>
    </location>
</feature>
<evidence type="ECO:0000259" key="10">
    <source>
        <dbReference type="PROSITE" id="PS00434"/>
    </source>
</evidence>
<keyword evidence="5" id="KW-0238">DNA-binding</keyword>
<evidence type="ECO:0000256" key="3">
    <source>
        <dbReference type="ARBA" id="ARBA00023015"/>
    </source>
</evidence>
<dbReference type="GO" id="GO:0003700">
    <property type="term" value="F:DNA-binding transcription factor activity"/>
    <property type="evidence" value="ECO:0007669"/>
    <property type="project" value="InterPro"/>
</dbReference>
<dbReference type="InterPro" id="IPR036388">
    <property type="entry name" value="WH-like_DNA-bd_sf"/>
</dbReference>
<proteinExistence type="inferred from homology"/>
<dbReference type="OrthoDB" id="60033at2759"/>
<dbReference type="InterPro" id="IPR000232">
    <property type="entry name" value="HSF_DNA-bd"/>
</dbReference>
<dbReference type="Proteomes" id="UP001141806">
    <property type="component" value="Unassembled WGS sequence"/>
</dbReference>
<dbReference type="GO" id="GO:0005634">
    <property type="term" value="C:nucleus"/>
    <property type="evidence" value="ECO:0007669"/>
    <property type="project" value="UniProtKB-SubCell"/>
</dbReference>
<evidence type="ECO:0000313" key="12">
    <source>
        <dbReference type="Proteomes" id="UP001141806"/>
    </source>
</evidence>
<dbReference type="PANTHER" id="PTHR10015">
    <property type="entry name" value="HEAT SHOCK TRANSCRIPTION FACTOR"/>
    <property type="match status" value="1"/>
</dbReference>
<keyword evidence="7" id="KW-0539">Nucleus</keyword>
<evidence type="ECO:0000256" key="6">
    <source>
        <dbReference type="ARBA" id="ARBA00023163"/>
    </source>
</evidence>
<dbReference type="GO" id="GO:0006357">
    <property type="term" value="P:regulation of transcription by RNA polymerase II"/>
    <property type="evidence" value="ECO:0007669"/>
    <property type="project" value="TreeGrafter"/>
</dbReference>
<accession>A0A9Q0H2W0</accession>
<keyword evidence="2" id="KW-0597">Phosphoprotein</keyword>
<name>A0A9Q0H2W0_9MAGN</name>
<dbReference type="SUPFAM" id="SSF46785">
    <property type="entry name" value="Winged helix' DNA-binding domain"/>
    <property type="match status" value="1"/>
</dbReference>
<evidence type="ECO:0000256" key="8">
    <source>
        <dbReference type="RuleBase" id="RU004020"/>
    </source>
</evidence>
<gene>
    <name evidence="11" type="ORF">NE237_013868</name>
</gene>
<comment type="caution">
    <text evidence="11">The sequence shown here is derived from an EMBL/GenBank/DDBJ whole genome shotgun (WGS) entry which is preliminary data.</text>
</comment>
<organism evidence="11 12">
    <name type="scientific">Protea cynaroides</name>
    <dbReference type="NCBI Taxonomy" id="273540"/>
    <lineage>
        <taxon>Eukaryota</taxon>
        <taxon>Viridiplantae</taxon>
        <taxon>Streptophyta</taxon>
        <taxon>Embryophyta</taxon>
        <taxon>Tracheophyta</taxon>
        <taxon>Spermatophyta</taxon>
        <taxon>Magnoliopsida</taxon>
        <taxon>Proteales</taxon>
        <taxon>Proteaceae</taxon>
        <taxon>Protea</taxon>
    </lineage>
</organism>
<dbReference type="PANTHER" id="PTHR10015:SF377">
    <property type="entry name" value="HEAT STRESS TRANSCRIPTION FACTOR A-5"/>
    <property type="match status" value="1"/>
</dbReference>
<dbReference type="GO" id="GO:0034605">
    <property type="term" value="P:cellular response to heat"/>
    <property type="evidence" value="ECO:0007669"/>
    <property type="project" value="TreeGrafter"/>
</dbReference>